<evidence type="ECO:0000313" key="3">
    <source>
        <dbReference type="Proteomes" id="UP001598130"/>
    </source>
</evidence>
<feature type="region of interest" description="Disordered" evidence="1">
    <location>
        <begin position="32"/>
        <end position="53"/>
    </location>
</feature>
<evidence type="ECO:0000256" key="1">
    <source>
        <dbReference type="SAM" id="MobiDB-lite"/>
    </source>
</evidence>
<keyword evidence="3" id="KW-1185">Reference proteome</keyword>
<sequence length="479" mass="48893">MRKAGERLSGRQGTFVLGLAAFSIMATSADAAAKRRRPPAKPTPAPAAPIDPHATERAQIAAWRDRLLSSTFVPERTLAILGDGTMPRFGQKACDKEAAPATVALEIKPKAGKGRPGEDHRMIGYRGDSGAWCMAAGVGVITFADGSRWLGQVSTVGDGGVGRNFLPRPDGLGEMIAQDGSRSPQKVAARADIPWGFDVREALPPPPAGAVPISLAATPPAPKAVAKPPEKPVEKAPPKPVVKVAAKAPPAPAPAPPTAAKSPMGLLAGFGAAKPAAPSAAGQAKPAKAGVFALVGGAPSRAAAPSPVTPVKLTAAPPPVRVSPSLAAAKAGPALARQAFEVVDGTTGLYMSPFTSDGVTSAWITKSMQVKATGQIGSMAGNYLGQKAMEQVPFVGGFLGKKAGAAVGRQVALSAIGGEEFLRSSTDLSFNSAEALVGWTLANHGAREDIGQVMQAVIAIYPDVQTPYLVAAQQMKKKP</sequence>
<accession>A0ABW6CNZ8</accession>
<dbReference type="EMBL" id="JAOTJD010000008">
    <property type="protein sequence ID" value="MFD3263555.1"/>
    <property type="molecule type" value="Genomic_DNA"/>
</dbReference>
<dbReference type="RefSeq" id="WP_377368564.1">
    <property type="nucleotide sequence ID" value="NZ_JAOTJD010000008.1"/>
</dbReference>
<organism evidence="2 3">
    <name type="scientific">Phenylobacterium ferrooxidans</name>
    <dbReference type="NCBI Taxonomy" id="2982689"/>
    <lineage>
        <taxon>Bacteria</taxon>
        <taxon>Pseudomonadati</taxon>
        <taxon>Pseudomonadota</taxon>
        <taxon>Alphaproteobacteria</taxon>
        <taxon>Caulobacterales</taxon>
        <taxon>Caulobacteraceae</taxon>
        <taxon>Phenylobacterium</taxon>
    </lineage>
</organism>
<dbReference type="Proteomes" id="UP001598130">
    <property type="component" value="Unassembled WGS sequence"/>
</dbReference>
<feature type="compositionally biased region" description="Pro residues" evidence="1">
    <location>
        <begin position="40"/>
        <end position="49"/>
    </location>
</feature>
<name>A0ABW6CNZ8_9CAUL</name>
<protein>
    <submittedName>
        <fullName evidence="2">Uncharacterized protein</fullName>
    </submittedName>
</protein>
<proteinExistence type="predicted"/>
<reference evidence="2 3" key="1">
    <citation type="submission" date="2022-09" db="EMBL/GenBank/DDBJ databases">
        <title>New species of Phenylobacterium.</title>
        <authorList>
            <person name="Mieszkin S."/>
        </authorList>
    </citation>
    <scope>NUCLEOTIDE SEQUENCE [LARGE SCALE GENOMIC DNA]</scope>
    <source>
        <strain evidence="2 3">HK31-G</strain>
    </source>
</reference>
<comment type="caution">
    <text evidence="2">The sequence shown here is derived from an EMBL/GenBank/DDBJ whole genome shotgun (WGS) entry which is preliminary data.</text>
</comment>
<evidence type="ECO:0000313" key="2">
    <source>
        <dbReference type="EMBL" id="MFD3263555.1"/>
    </source>
</evidence>
<gene>
    <name evidence="2" type="ORF">OCL97_06180</name>
</gene>